<dbReference type="RefSeq" id="WP_091372475.1">
    <property type="nucleotide sequence ID" value="NZ_LT629740.1"/>
</dbReference>
<keyword evidence="5" id="KW-1185">Reference proteome</keyword>
<evidence type="ECO:0000256" key="1">
    <source>
        <dbReference type="SAM" id="SignalP"/>
    </source>
</evidence>
<evidence type="ECO:0000313" key="4">
    <source>
        <dbReference type="EMBL" id="SDT00104.1"/>
    </source>
</evidence>
<dbReference type="Pfam" id="PF14534">
    <property type="entry name" value="DUF4440"/>
    <property type="match status" value="1"/>
</dbReference>
<dbReference type="PANTHER" id="PTHR43283:SF18">
    <property type="match status" value="1"/>
</dbReference>
<dbReference type="Gene3D" id="3.40.710.10">
    <property type="entry name" value="DD-peptidase/beta-lactamase superfamily"/>
    <property type="match status" value="1"/>
</dbReference>
<feature type="signal peptide" evidence="1">
    <location>
        <begin position="1"/>
        <end position="23"/>
    </location>
</feature>
<accession>A0A1H1WSQ8</accession>
<protein>
    <submittedName>
        <fullName evidence="4">CubicO group peptidase, beta-lactamase class C family</fullName>
    </submittedName>
</protein>
<dbReference type="STRING" id="652787.SAMN05216490_2270"/>
<organism evidence="4 5">
    <name type="scientific">Mucilaginibacter mallensis</name>
    <dbReference type="NCBI Taxonomy" id="652787"/>
    <lineage>
        <taxon>Bacteria</taxon>
        <taxon>Pseudomonadati</taxon>
        <taxon>Bacteroidota</taxon>
        <taxon>Sphingobacteriia</taxon>
        <taxon>Sphingobacteriales</taxon>
        <taxon>Sphingobacteriaceae</taxon>
        <taxon>Mucilaginibacter</taxon>
    </lineage>
</organism>
<feature type="chain" id="PRO_5009264747" evidence="1">
    <location>
        <begin position="24"/>
        <end position="498"/>
    </location>
</feature>
<dbReference type="SUPFAM" id="SSF56601">
    <property type="entry name" value="beta-lactamase/transpeptidase-like"/>
    <property type="match status" value="1"/>
</dbReference>
<dbReference type="InterPro" id="IPR027843">
    <property type="entry name" value="DUF4440"/>
</dbReference>
<feature type="domain" description="DUF4440" evidence="3">
    <location>
        <begin position="47"/>
        <end position="155"/>
    </location>
</feature>
<keyword evidence="1" id="KW-0732">Signal</keyword>
<dbReference type="InterPro" id="IPR050789">
    <property type="entry name" value="Diverse_Enzym_Activities"/>
</dbReference>
<proteinExistence type="predicted"/>
<dbReference type="SUPFAM" id="SSF54427">
    <property type="entry name" value="NTF2-like"/>
    <property type="match status" value="1"/>
</dbReference>
<sequence>MKKSYHILLLLLITVLSVKHANAQVSDTSRLFKTLKTADSLVFSVGYNKCDISQFEQLIGDDFEFYHDQGGYIHTKEGFINSIKTNICSGSFKARRELVEGSLKVYPLYNNGVLYAALQMGLHRFYQTNKGKPERLSGIAQFTTLWVKNGDKWQMKRILSYDHKDDPLPGIGEAQMFDDDAAINSWLAVNHVPAVGIGIIENGKLQDVKVYGELKKGDPAPYNAIFTIASLTKPITSMLTLKLVSMGKWDLDEPLDHYWIDPDVKDDPRHKKLTTRIILSHQSGFANWRYLNADKKLHFEFEPGTKYQYSGEGFEYLRRALEHKFHTTLDKLADSLIFKPLSMHDTHYVWSDEIDTNRLAHGFDPNGNMYPVIKNTTANAADMVHTTIVDYGAFVVAVMNGKLFTQSIYDQMITHQVRTKGDKYMGLGWEVYDIGNGHYALGHGGSEQGVHTQVFILPQSKKGLIIFTNVDDGYKVYTKLLDQYLGTDGRKILALELQ</sequence>
<dbReference type="EMBL" id="LT629740">
    <property type="protein sequence ID" value="SDT00104.1"/>
    <property type="molecule type" value="Genomic_DNA"/>
</dbReference>
<dbReference type="AlphaFoldDB" id="A0A1H1WSQ8"/>
<dbReference type="Proteomes" id="UP000199679">
    <property type="component" value="Chromosome I"/>
</dbReference>
<name>A0A1H1WSQ8_MUCMA</name>
<gene>
    <name evidence="4" type="ORF">SAMN05216490_2270</name>
</gene>
<dbReference type="OrthoDB" id="1357763at2"/>
<evidence type="ECO:0000259" key="3">
    <source>
        <dbReference type="Pfam" id="PF14534"/>
    </source>
</evidence>
<dbReference type="PANTHER" id="PTHR43283">
    <property type="entry name" value="BETA-LACTAMASE-RELATED"/>
    <property type="match status" value="1"/>
</dbReference>
<evidence type="ECO:0000259" key="2">
    <source>
        <dbReference type="Pfam" id="PF00144"/>
    </source>
</evidence>
<reference evidence="4 5" key="1">
    <citation type="submission" date="2016-10" db="EMBL/GenBank/DDBJ databases">
        <authorList>
            <person name="de Groot N.N."/>
        </authorList>
    </citation>
    <scope>NUCLEOTIDE SEQUENCE [LARGE SCALE GENOMIC DNA]</scope>
    <source>
        <strain evidence="4 5">MP1X4</strain>
    </source>
</reference>
<dbReference type="InterPro" id="IPR001466">
    <property type="entry name" value="Beta-lactam-related"/>
</dbReference>
<dbReference type="Gene3D" id="3.10.450.50">
    <property type="match status" value="1"/>
</dbReference>
<dbReference type="InterPro" id="IPR012338">
    <property type="entry name" value="Beta-lactam/transpept-like"/>
</dbReference>
<dbReference type="InterPro" id="IPR032710">
    <property type="entry name" value="NTF2-like_dom_sf"/>
</dbReference>
<evidence type="ECO:0000313" key="5">
    <source>
        <dbReference type="Proteomes" id="UP000199679"/>
    </source>
</evidence>
<feature type="domain" description="Beta-lactamase-related" evidence="2">
    <location>
        <begin position="190"/>
        <end position="473"/>
    </location>
</feature>
<dbReference type="Pfam" id="PF00144">
    <property type="entry name" value="Beta-lactamase"/>
    <property type="match status" value="1"/>
</dbReference>